<feature type="compositionally biased region" description="Low complexity" evidence="9">
    <location>
        <begin position="1256"/>
        <end position="1268"/>
    </location>
</feature>
<dbReference type="Pfam" id="PF00520">
    <property type="entry name" value="Ion_trans"/>
    <property type="match status" value="1"/>
</dbReference>
<feature type="domain" description="TRPM SLOG" evidence="13">
    <location>
        <begin position="78"/>
        <end position="353"/>
    </location>
</feature>
<keyword evidence="2" id="KW-0813">Transport</keyword>
<dbReference type="InterPro" id="IPR005821">
    <property type="entry name" value="Ion_trans_dom"/>
</dbReference>
<evidence type="ECO:0000256" key="10">
    <source>
        <dbReference type="SAM" id="Phobius"/>
    </source>
</evidence>
<keyword evidence="7" id="KW-0407">Ion channel</keyword>
<dbReference type="InterPro" id="IPR050927">
    <property type="entry name" value="TRPM"/>
</dbReference>
<feature type="region of interest" description="Disordered" evidence="9">
    <location>
        <begin position="733"/>
        <end position="771"/>
    </location>
</feature>
<dbReference type="InterPro" id="IPR057366">
    <property type="entry name" value="TRPM-like"/>
</dbReference>
<comment type="subcellular location">
    <subcellularLocation>
        <location evidence="1">Membrane</location>
        <topology evidence="1">Multi-pass membrane protein</topology>
    </subcellularLocation>
</comment>
<dbReference type="Ensembl" id="ENSCCRT00020072583.1">
    <property type="protein sequence ID" value="ENSCCRP00020065959.1"/>
    <property type="gene ID" value="ENSCCRG00020021326.1"/>
</dbReference>
<dbReference type="Pfam" id="PF16519">
    <property type="entry name" value="TRPM_tetra"/>
    <property type="match status" value="1"/>
</dbReference>
<feature type="compositionally biased region" description="Basic and acidic residues" evidence="9">
    <location>
        <begin position="1416"/>
        <end position="1426"/>
    </location>
</feature>
<feature type="region of interest" description="Disordered" evidence="9">
    <location>
        <begin position="31"/>
        <end position="51"/>
    </location>
</feature>
<name>A0A8C2G499_CYPCA</name>
<keyword evidence="3 10" id="KW-0812">Transmembrane</keyword>
<feature type="transmembrane region" description="Helical" evidence="10">
    <location>
        <begin position="859"/>
        <end position="877"/>
    </location>
</feature>
<feature type="compositionally biased region" description="Basic and acidic residues" evidence="9">
    <location>
        <begin position="1238"/>
        <end position="1252"/>
    </location>
</feature>
<feature type="transmembrane region" description="Helical" evidence="10">
    <location>
        <begin position="1008"/>
        <end position="1034"/>
    </location>
</feature>
<dbReference type="Gene3D" id="1.20.5.1010">
    <property type="entry name" value="TRPM, tetramerisation domain"/>
    <property type="match status" value="1"/>
</dbReference>
<dbReference type="GO" id="GO:0051262">
    <property type="term" value="P:protein tetramerization"/>
    <property type="evidence" value="ECO:0007669"/>
    <property type="project" value="InterPro"/>
</dbReference>
<proteinExistence type="predicted"/>
<evidence type="ECO:0000256" key="7">
    <source>
        <dbReference type="ARBA" id="ARBA00023303"/>
    </source>
</evidence>
<evidence type="ECO:0000259" key="11">
    <source>
        <dbReference type="Pfam" id="PF00520"/>
    </source>
</evidence>
<feature type="compositionally biased region" description="Basic and acidic residues" evidence="9">
    <location>
        <begin position="733"/>
        <end position="750"/>
    </location>
</feature>
<dbReference type="Pfam" id="PF25508">
    <property type="entry name" value="TRPM2"/>
    <property type="match status" value="1"/>
</dbReference>
<reference evidence="15" key="1">
    <citation type="submission" date="2025-08" db="UniProtKB">
        <authorList>
            <consortium name="Ensembl"/>
        </authorList>
    </citation>
    <scope>IDENTIFICATION</scope>
</reference>
<organism evidence="15 16">
    <name type="scientific">Cyprinus carpio</name>
    <name type="common">Common carp</name>
    <dbReference type="NCBI Taxonomy" id="7962"/>
    <lineage>
        <taxon>Eukaryota</taxon>
        <taxon>Metazoa</taxon>
        <taxon>Chordata</taxon>
        <taxon>Craniata</taxon>
        <taxon>Vertebrata</taxon>
        <taxon>Euteleostomi</taxon>
        <taxon>Actinopterygii</taxon>
        <taxon>Neopterygii</taxon>
        <taxon>Teleostei</taxon>
        <taxon>Ostariophysi</taxon>
        <taxon>Cypriniformes</taxon>
        <taxon>Cyprinidae</taxon>
        <taxon>Cyprininae</taxon>
        <taxon>Cyprinus</taxon>
    </lineage>
</organism>
<comment type="catalytic activity">
    <reaction evidence="8">
        <text>Mg(2+)(in) = Mg(2+)(out)</text>
        <dbReference type="Rhea" id="RHEA:29827"/>
        <dbReference type="ChEBI" id="CHEBI:18420"/>
    </reaction>
</comment>
<dbReference type="PANTHER" id="PTHR13800:SF13">
    <property type="entry name" value="TRANSIENT RECEPTOR POTENTIAL CATION CHANNEL SUBFAMILY M MEMBER 1"/>
    <property type="match status" value="1"/>
</dbReference>
<dbReference type="Pfam" id="PF18139">
    <property type="entry name" value="LSDAT_euk"/>
    <property type="match status" value="1"/>
</dbReference>
<feature type="transmembrane region" description="Helical" evidence="10">
    <location>
        <begin position="889"/>
        <end position="907"/>
    </location>
</feature>
<feature type="region of interest" description="Disordered" evidence="9">
    <location>
        <begin position="1295"/>
        <end position="1316"/>
    </location>
</feature>
<feature type="region of interest" description="Disordered" evidence="9">
    <location>
        <begin position="1238"/>
        <end position="1273"/>
    </location>
</feature>
<evidence type="ECO:0000256" key="6">
    <source>
        <dbReference type="ARBA" id="ARBA00023136"/>
    </source>
</evidence>
<evidence type="ECO:0000256" key="8">
    <source>
        <dbReference type="ARBA" id="ARBA00034269"/>
    </source>
</evidence>
<dbReference type="InterPro" id="IPR037162">
    <property type="entry name" value="TRPM_tetra_sf"/>
</dbReference>
<feature type="transmembrane region" description="Helical" evidence="10">
    <location>
        <begin position="792"/>
        <end position="811"/>
    </location>
</feature>
<keyword evidence="5" id="KW-0406">Ion transport</keyword>
<feature type="compositionally biased region" description="Basic and acidic residues" evidence="9">
    <location>
        <begin position="1462"/>
        <end position="1481"/>
    </location>
</feature>
<feature type="compositionally biased region" description="Polar residues" evidence="9">
    <location>
        <begin position="1298"/>
        <end position="1311"/>
    </location>
</feature>
<evidence type="ECO:0000256" key="4">
    <source>
        <dbReference type="ARBA" id="ARBA00022989"/>
    </source>
</evidence>
<keyword evidence="4 10" id="KW-1133">Transmembrane helix</keyword>
<evidence type="ECO:0000259" key="12">
    <source>
        <dbReference type="Pfam" id="PF16519"/>
    </source>
</evidence>
<evidence type="ECO:0000256" key="1">
    <source>
        <dbReference type="ARBA" id="ARBA00004141"/>
    </source>
</evidence>
<sequence length="1544" mass="175840">VERTFLKRELTVLCCCGQLVNQHVAILPGSTNKSAEEGQGVQTEPPQEKWSVAKHTQATPTDAYGIIEFQGGGHVNKAMYIRVSYDTKPDNLLHLMLKDWQLELPTLLISVHGGLQNFDLQPKLKQVFGKGLIKAAVTTGAWIFTGGVSTGVIRHVGDALKDHSSKSRGKVCAIGIAPWGIVENKEDLIGREVTRPYQTMSNPLSKLSVLNSSHSHFILADNGTHGKYGAEVRLRRQLEKHISLQKINTRNVFNVCVCTGLGQGVPLVCLILEGGPNVISIVLESLREDPPVPVVVCDGSGRASDIISFAHKYSEEDGLVNDSIRDQLLVTIQKTFSYNRNQAQQIYLMVMECMKKRELITVFRTASEGQQDIEMAILTALLKGTNASAQDQLSLALAWNRVDIAHSQIFVHGQHWPVNSLEQAMMDALVLDRVDFVKLLIENGVNIHHFLTIPRLEELYNTKLGPTNTLHFVVRDVKKVKSIIKGNLPPDYQITLIDIGLVLEYLMGGAYRCHYTRKSFRTLYNNLYGLKRDDDPRPKGKKKMKKKKEEEIDIDVDDPEVSRFQYPFHELMVWAVLMKRQKMALFLWQRGEEAMAKALVACKLYKAMAHESSRSELVDDISQDLDNNSKEFGQLAYELLDQSYKHDEQVAMKLLTYELKNWSNSTCLKLAVAAKHRDFIAHTCSQMLLTDMWMGCLRVGKSNGLKVILGIIFPPAILLLDFRTGDDLSYQNSKDKEHLKDKEDENKSGKDGTMSMDGASKKGDEEDGKEKQKRVPIGKKIYYFYNAPFTKFWFNTTAYLVYLLLYNYIILVKMERWPSLQEWIVISYIITLGLEKVRQILMSEPGKLKQKINVWLEEYWNITDLAAITMFLMGLLLRLQNEPYMGYGRVIYCVDIIFWYIRVLDIFGVNKYLGPYVMMIGKMMIDMLYFVVIMLVVLMSFGVSRQAILHPDEEPTWRLARNIFYMPYWMIYGEVFADSIDPPCGENMYDEDGKKLPPCIPGAWLTPAIMACYLLVANILLVNLLIAVFNNTFFEVKSISNQVWKFQRYQLIMTFHDRPVLPPPLIIFSHIYIVLKRLCCRCRKKQEGELDERDRGLKLTLSPEELKNLYEFEEQCVEEYFREKEDEAQSSNDERIRITSQRVENMSMRLEEVNEREHSMKASLQTIDLRLAQLEEFSGRMMHALERLVGIDRCELLRARSGSSMAVDQSGLLRRGSINSADGYSLYRWHLDAEDRSEEMSGDRKCHAERRSSIGSSDLLLSPQQDSSYGPTLNVVPLRQRTCSSVDILISPCESQDRGQNSQSPKLNSAQHPKDPLGLLEAGIDIVVSHPLERAQSLRQYPTEAQSNSLSYENRSQSGTLYVSMAQSRLHSPGNTWASEPHGLQDQASRSATLGHWPPRFDDKVHPSPFGLSPKKSLEKSRQREAQDEEGDSKESKRTKMQQGESEEKKDEDEMVANSKSAKTEGGEEKREELTDSDHLYVAEDRMYPSLRSKSLNTNPRKVKAIGNFLEKPQAASSLKDLAGVFEVNTNDYRPSRERTETQT</sequence>
<evidence type="ECO:0000256" key="9">
    <source>
        <dbReference type="SAM" id="MobiDB-lite"/>
    </source>
</evidence>
<dbReference type="GO" id="GO:0005886">
    <property type="term" value="C:plasma membrane"/>
    <property type="evidence" value="ECO:0007669"/>
    <property type="project" value="TreeGrafter"/>
</dbReference>
<evidence type="ECO:0000259" key="14">
    <source>
        <dbReference type="Pfam" id="PF25508"/>
    </source>
</evidence>
<feature type="domain" description="Ion transport" evidence="11">
    <location>
        <begin position="799"/>
        <end position="1038"/>
    </location>
</feature>
<feature type="transmembrane region" description="Helical" evidence="10">
    <location>
        <begin position="928"/>
        <end position="948"/>
    </location>
</feature>
<accession>A0A8C2G499</accession>
<dbReference type="InterPro" id="IPR041491">
    <property type="entry name" value="TRPM_SLOG"/>
</dbReference>
<feature type="domain" description="TRPM tetramerisation" evidence="12">
    <location>
        <begin position="1133"/>
        <end position="1188"/>
    </location>
</feature>
<keyword evidence="6 10" id="KW-0472">Membrane</keyword>
<feature type="compositionally biased region" description="Basic and acidic residues" evidence="9">
    <location>
        <begin position="759"/>
        <end position="770"/>
    </location>
</feature>
<dbReference type="PANTHER" id="PTHR13800">
    <property type="entry name" value="TRANSIENT RECEPTOR POTENTIAL CATION CHANNEL, SUBFAMILY M, MEMBER 6"/>
    <property type="match status" value="1"/>
</dbReference>
<evidence type="ECO:0000313" key="15">
    <source>
        <dbReference type="Ensembl" id="ENSCCRP00020065959.1"/>
    </source>
</evidence>
<protein>
    <submittedName>
        <fullName evidence="15">Transient receptor potential cation channel, subfamily M, member 1a</fullName>
    </submittedName>
</protein>
<evidence type="ECO:0000256" key="3">
    <source>
        <dbReference type="ARBA" id="ARBA00022692"/>
    </source>
</evidence>
<evidence type="ECO:0000256" key="2">
    <source>
        <dbReference type="ARBA" id="ARBA00022448"/>
    </source>
</evidence>
<feature type="domain" description="TRPM-like" evidence="14">
    <location>
        <begin position="408"/>
        <end position="682"/>
    </location>
</feature>
<evidence type="ECO:0000313" key="16">
    <source>
        <dbReference type="Proteomes" id="UP000694701"/>
    </source>
</evidence>
<evidence type="ECO:0000259" key="13">
    <source>
        <dbReference type="Pfam" id="PF18139"/>
    </source>
</evidence>
<evidence type="ECO:0000256" key="5">
    <source>
        <dbReference type="ARBA" id="ARBA00023065"/>
    </source>
</evidence>
<dbReference type="Proteomes" id="UP000694701">
    <property type="component" value="Unplaced"/>
</dbReference>
<dbReference type="GO" id="GO:0005262">
    <property type="term" value="F:calcium channel activity"/>
    <property type="evidence" value="ECO:0007669"/>
    <property type="project" value="TreeGrafter"/>
</dbReference>
<dbReference type="InterPro" id="IPR032415">
    <property type="entry name" value="TRPM_tetra"/>
</dbReference>
<feature type="region of interest" description="Disordered" evidence="9">
    <location>
        <begin position="1371"/>
        <end position="1481"/>
    </location>
</feature>